<reference evidence="1 2" key="1">
    <citation type="submission" date="2020-07" db="EMBL/GenBank/DDBJ databases">
        <authorList>
            <person name="Zhuang K."/>
            <person name="Ran Y."/>
        </authorList>
    </citation>
    <scope>NUCLEOTIDE SEQUENCE [LARGE SCALE GENOMIC DNA]</scope>
    <source>
        <strain evidence="1 2">WCH-YHL-001</strain>
    </source>
</reference>
<name>A0A7D6ZQF5_9NOCA</name>
<dbReference type="KEGG" id="nhu:H0264_11735"/>
<organism evidence="1 2">
    <name type="scientific">Nocardia huaxiensis</name>
    <dbReference type="NCBI Taxonomy" id="2755382"/>
    <lineage>
        <taxon>Bacteria</taxon>
        <taxon>Bacillati</taxon>
        <taxon>Actinomycetota</taxon>
        <taxon>Actinomycetes</taxon>
        <taxon>Mycobacteriales</taxon>
        <taxon>Nocardiaceae</taxon>
        <taxon>Nocardia</taxon>
    </lineage>
</organism>
<evidence type="ECO:0000313" key="2">
    <source>
        <dbReference type="Proteomes" id="UP000515512"/>
    </source>
</evidence>
<dbReference type="EMBL" id="CP059399">
    <property type="protein sequence ID" value="QLY32823.1"/>
    <property type="molecule type" value="Genomic_DNA"/>
</dbReference>
<evidence type="ECO:0000313" key="1">
    <source>
        <dbReference type="EMBL" id="QLY32823.1"/>
    </source>
</evidence>
<dbReference type="AlphaFoldDB" id="A0A7D6ZQF5"/>
<dbReference type="RefSeq" id="WP_181583987.1">
    <property type="nucleotide sequence ID" value="NZ_CP059399.1"/>
</dbReference>
<sequence>MAMISVQLPDELHVRLVEAVAGDQMSLNAALVEAAEAWLEHAERRAVSRKLLQEALSDDPELRALLGDD</sequence>
<evidence type="ECO:0008006" key="3">
    <source>
        <dbReference type="Google" id="ProtNLM"/>
    </source>
</evidence>
<proteinExistence type="predicted"/>
<keyword evidence="2" id="KW-1185">Reference proteome</keyword>
<dbReference type="SUPFAM" id="SSF47598">
    <property type="entry name" value="Ribbon-helix-helix"/>
    <property type="match status" value="1"/>
</dbReference>
<gene>
    <name evidence="1" type="ORF">H0264_11735</name>
</gene>
<dbReference type="InterPro" id="IPR010985">
    <property type="entry name" value="Ribbon_hlx_hlx"/>
</dbReference>
<dbReference type="GO" id="GO:0006355">
    <property type="term" value="P:regulation of DNA-templated transcription"/>
    <property type="evidence" value="ECO:0007669"/>
    <property type="project" value="InterPro"/>
</dbReference>
<accession>A0A7D6ZQF5</accession>
<dbReference type="Proteomes" id="UP000515512">
    <property type="component" value="Chromosome"/>
</dbReference>
<protein>
    <recommendedName>
        <fullName evidence="3">Toxin-antitoxin system HicB family antitoxin</fullName>
    </recommendedName>
</protein>